<organism evidence="2 3">
    <name type="scientific">Conoideocrella luteorostrata</name>
    <dbReference type="NCBI Taxonomy" id="1105319"/>
    <lineage>
        <taxon>Eukaryota</taxon>
        <taxon>Fungi</taxon>
        <taxon>Dikarya</taxon>
        <taxon>Ascomycota</taxon>
        <taxon>Pezizomycotina</taxon>
        <taxon>Sordariomycetes</taxon>
        <taxon>Hypocreomycetidae</taxon>
        <taxon>Hypocreales</taxon>
        <taxon>Clavicipitaceae</taxon>
        <taxon>Conoideocrella</taxon>
    </lineage>
</organism>
<dbReference type="PANTHER" id="PTHR35910">
    <property type="entry name" value="2EXR DOMAIN-CONTAINING PROTEIN"/>
    <property type="match status" value="1"/>
</dbReference>
<accession>A0AAJ0CND6</accession>
<dbReference type="EMBL" id="JASWJB010000147">
    <property type="protein sequence ID" value="KAK2594978.1"/>
    <property type="molecule type" value="Genomic_DNA"/>
</dbReference>
<evidence type="ECO:0000313" key="2">
    <source>
        <dbReference type="EMBL" id="KAK2594978.1"/>
    </source>
</evidence>
<name>A0AAJ0CND6_9HYPO</name>
<feature type="domain" description="2EXR" evidence="1">
    <location>
        <begin position="6"/>
        <end position="97"/>
    </location>
</feature>
<evidence type="ECO:0000259" key="1">
    <source>
        <dbReference type="Pfam" id="PF20150"/>
    </source>
</evidence>
<evidence type="ECO:0000313" key="3">
    <source>
        <dbReference type="Proteomes" id="UP001251528"/>
    </source>
</evidence>
<sequence>MLLQSFTRFPRLPIEIRCCVWRLALRQPRVHRLRIADVDHELPYTLLPTETLPRSTITTRTILATCQESRMEALHAVPDLLPLGESILHFNQHEDVICLVKVNLDVLRAVNEAASRAGENDGGDANVPSALQWLGKMTRLALEVRNTSFHADFGASLNGGAEVGHLSRFIAMCSKLEWLFLVALPSPDGMETVRCWKRRSTDIPVGDFDDENDDSEYELEYGELDYADDEGYEEEDRSEDANAASWKGGGIGSISGNWIRGENGLSDWYRWVPRRTTWAFSNEIVQTHFLEVATWKNSLQSVLQRQSDMLDMSNDQIPAQGTVRVEVMIHFREGIEPPSEL</sequence>
<reference evidence="2" key="1">
    <citation type="submission" date="2023-06" db="EMBL/GenBank/DDBJ databases">
        <title>Conoideocrella luteorostrata (Hypocreales: Clavicipitaceae), a potential biocontrol fungus for elongate hemlock scale in United States Christmas tree production areas.</title>
        <authorList>
            <person name="Barrett H."/>
            <person name="Lovett B."/>
            <person name="Macias A.M."/>
            <person name="Stajich J.E."/>
            <person name="Kasson M.T."/>
        </authorList>
    </citation>
    <scope>NUCLEOTIDE SEQUENCE</scope>
    <source>
        <strain evidence="2">ARSEF 14590</strain>
    </source>
</reference>
<keyword evidence="3" id="KW-1185">Reference proteome</keyword>
<dbReference type="Pfam" id="PF20150">
    <property type="entry name" value="2EXR"/>
    <property type="match status" value="1"/>
</dbReference>
<gene>
    <name evidence="2" type="ORF">QQS21_007285</name>
</gene>
<protein>
    <recommendedName>
        <fullName evidence="1">2EXR domain-containing protein</fullName>
    </recommendedName>
</protein>
<dbReference type="AlphaFoldDB" id="A0AAJ0CND6"/>
<dbReference type="PANTHER" id="PTHR35910:SF6">
    <property type="entry name" value="2EXR DOMAIN-CONTAINING PROTEIN"/>
    <property type="match status" value="1"/>
</dbReference>
<proteinExistence type="predicted"/>
<dbReference type="Proteomes" id="UP001251528">
    <property type="component" value="Unassembled WGS sequence"/>
</dbReference>
<comment type="caution">
    <text evidence="2">The sequence shown here is derived from an EMBL/GenBank/DDBJ whole genome shotgun (WGS) entry which is preliminary data.</text>
</comment>
<dbReference type="InterPro" id="IPR045518">
    <property type="entry name" value="2EXR"/>
</dbReference>